<dbReference type="PANTHER" id="PTHR21660:SF1">
    <property type="entry name" value="ACYL-COENZYME A THIOESTERASE 13"/>
    <property type="match status" value="1"/>
</dbReference>
<keyword evidence="5" id="KW-1185">Reference proteome</keyword>
<dbReference type="CDD" id="cd03443">
    <property type="entry name" value="PaaI_thioesterase"/>
    <property type="match status" value="1"/>
</dbReference>
<gene>
    <name evidence="4" type="ORF">HHI_07052</name>
</gene>
<evidence type="ECO:0000313" key="4">
    <source>
        <dbReference type="EMBL" id="KCZ94986.1"/>
    </source>
</evidence>
<feature type="domain" description="Thioesterase" evidence="3">
    <location>
        <begin position="49"/>
        <end position="122"/>
    </location>
</feature>
<dbReference type="InterPro" id="IPR039298">
    <property type="entry name" value="ACOT13"/>
</dbReference>
<dbReference type="Gene3D" id="3.10.129.10">
    <property type="entry name" value="Hotdog Thioesterase"/>
    <property type="match status" value="1"/>
</dbReference>
<dbReference type="PANTHER" id="PTHR21660">
    <property type="entry name" value="THIOESTERASE SUPERFAMILY MEMBER-RELATED"/>
    <property type="match status" value="1"/>
</dbReference>
<accession>A0A059FWW9</accession>
<dbReference type="AlphaFoldDB" id="A0A059FWW9"/>
<evidence type="ECO:0000256" key="2">
    <source>
        <dbReference type="ARBA" id="ARBA00022801"/>
    </source>
</evidence>
<dbReference type="InterPro" id="IPR029069">
    <property type="entry name" value="HotDog_dom_sf"/>
</dbReference>
<dbReference type="Pfam" id="PF03061">
    <property type="entry name" value="4HBT"/>
    <property type="match status" value="1"/>
</dbReference>
<comment type="caution">
    <text evidence="4">The sequence shown here is derived from an EMBL/GenBank/DDBJ whole genome shotgun (WGS) entry which is preliminary data.</text>
</comment>
<comment type="similarity">
    <text evidence="1">Belongs to the thioesterase PaaI family.</text>
</comment>
<dbReference type="EMBL" id="ARYI01000005">
    <property type="protein sequence ID" value="KCZ94986.1"/>
    <property type="molecule type" value="Genomic_DNA"/>
</dbReference>
<keyword evidence="2" id="KW-0378">Hydrolase</keyword>
<dbReference type="OrthoDB" id="3477511at2"/>
<dbReference type="GO" id="GO:0047617">
    <property type="term" value="F:fatty acyl-CoA hydrolase activity"/>
    <property type="evidence" value="ECO:0007669"/>
    <property type="project" value="InterPro"/>
</dbReference>
<dbReference type="SUPFAM" id="SSF54637">
    <property type="entry name" value="Thioesterase/thiol ester dehydrase-isomerase"/>
    <property type="match status" value="1"/>
</dbReference>
<evidence type="ECO:0000259" key="3">
    <source>
        <dbReference type="Pfam" id="PF03061"/>
    </source>
</evidence>
<dbReference type="PATRIC" id="fig|1280951.3.peg.1426"/>
<dbReference type="RefSeq" id="WP_011646899.1">
    <property type="nucleotide sequence ID" value="NZ_ARYI01000005.1"/>
</dbReference>
<evidence type="ECO:0000313" key="5">
    <source>
        <dbReference type="Proteomes" id="UP000025061"/>
    </source>
</evidence>
<reference evidence="4 5" key="1">
    <citation type="submission" date="2013-04" db="EMBL/GenBank/DDBJ databases">
        <title>Hyphomonas hirschiana VP5 Genome Sequencing.</title>
        <authorList>
            <person name="Lai Q."/>
            <person name="Shao Z."/>
        </authorList>
    </citation>
    <scope>NUCLEOTIDE SEQUENCE [LARGE SCALE GENOMIC DNA]</scope>
    <source>
        <strain evidence="4 5">VP5</strain>
    </source>
</reference>
<name>A0A059FWW9_9PROT</name>
<dbReference type="InterPro" id="IPR006683">
    <property type="entry name" value="Thioestr_dom"/>
</dbReference>
<evidence type="ECO:0000256" key="1">
    <source>
        <dbReference type="ARBA" id="ARBA00008324"/>
    </source>
</evidence>
<organism evidence="4 5">
    <name type="scientific">Hyphomonas hirschiana VP5</name>
    <dbReference type="NCBI Taxonomy" id="1280951"/>
    <lineage>
        <taxon>Bacteria</taxon>
        <taxon>Pseudomonadati</taxon>
        <taxon>Pseudomonadota</taxon>
        <taxon>Alphaproteobacteria</taxon>
        <taxon>Hyphomonadales</taxon>
        <taxon>Hyphomonadaceae</taxon>
        <taxon>Hyphomonas</taxon>
    </lineage>
</organism>
<sequence length="139" mass="14640">MESSTPEGFQPHFRKSGLTDPWEPLYSRNTGEAIYLGLIATPAHANSRGLVHGALMTALADNAMGLSCALKANPAGGLVTVNLAMDFLASARMGQWLEIRPIVLKAGSSMAFASATIHADDQLCARANATFRLASPRAA</sequence>
<proteinExistence type="inferred from homology"/>
<protein>
    <submittedName>
        <fullName evidence="4">Thioesterase family protein</fullName>
    </submittedName>
</protein>
<dbReference type="Proteomes" id="UP000025061">
    <property type="component" value="Unassembled WGS sequence"/>
</dbReference>